<gene>
    <name evidence="5" type="ORF">FKV23_01245</name>
</gene>
<evidence type="ECO:0000256" key="1">
    <source>
        <dbReference type="ARBA" id="ARBA00022737"/>
    </source>
</evidence>
<feature type="domain" description="Teneurin-like YD-shell" evidence="4">
    <location>
        <begin position="1206"/>
        <end position="1483"/>
    </location>
</feature>
<dbReference type="EMBL" id="CP041242">
    <property type="protein sequence ID" value="QDH68879.1"/>
    <property type="molecule type" value="Genomic_DNA"/>
</dbReference>
<keyword evidence="1" id="KW-0677">Repeat</keyword>
<evidence type="ECO:0000313" key="6">
    <source>
        <dbReference type="Proteomes" id="UP000317199"/>
    </source>
</evidence>
<keyword evidence="6" id="KW-1185">Reference proteome</keyword>
<dbReference type="InterPro" id="IPR022385">
    <property type="entry name" value="Rhs_assc_core"/>
</dbReference>
<keyword evidence="3" id="KW-0812">Transmembrane</keyword>
<feature type="compositionally biased region" description="Polar residues" evidence="2">
    <location>
        <begin position="1038"/>
        <end position="1049"/>
    </location>
</feature>
<dbReference type="InterPro" id="IPR056823">
    <property type="entry name" value="TEN-like_YD-shell"/>
</dbReference>
<protein>
    <submittedName>
        <fullName evidence="5">RHS repeat-associated core domain-containing protein</fullName>
    </submittedName>
</protein>
<dbReference type="Pfam" id="PF25023">
    <property type="entry name" value="TEN_YD-shell"/>
    <property type="match status" value="1"/>
</dbReference>
<keyword evidence="3" id="KW-1133">Transmembrane helix</keyword>
<name>A0A514BPD2_9GAMM</name>
<reference evidence="5 6" key="1">
    <citation type="submission" date="2019-06" db="EMBL/GenBank/DDBJ databases">
        <title>Lysobacter alkalisoli sp. nov. isolated from saline-alkali soil.</title>
        <authorList>
            <person name="Sun J.-Q."/>
            <person name="Xu L."/>
        </authorList>
    </citation>
    <scope>NUCLEOTIDE SEQUENCE [LARGE SCALE GENOMIC DNA]</scope>
    <source>
        <strain evidence="5 6">SJ-36</strain>
    </source>
</reference>
<evidence type="ECO:0000256" key="2">
    <source>
        <dbReference type="SAM" id="MobiDB-lite"/>
    </source>
</evidence>
<organism evidence="5 6">
    <name type="scientific">Marilutibacter alkalisoli</name>
    <dbReference type="NCBI Taxonomy" id="2591633"/>
    <lineage>
        <taxon>Bacteria</taxon>
        <taxon>Pseudomonadati</taxon>
        <taxon>Pseudomonadota</taxon>
        <taxon>Gammaproteobacteria</taxon>
        <taxon>Lysobacterales</taxon>
        <taxon>Lysobacteraceae</taxon>
        <taxon>Marilutibacter</taxon>
    </lineage>
</organism>
<dbReference type="KEGG" id="lyj:FKV23_01245"/>
<feature type="region of interest" description="Disordered" evidence="2">
    <location>
        <begin position="1035"/>
        <end position="1055"/>
    </location>
</feature>
<dbReference type="InterPro" id="IPR050708">
    <property type="entry name" value="T6SS_VgrG/RHS"/>
</dbReference>
<dbReference type="Gene3D" id="2.180.10.10">
    <property type="entry name" value="RHS repeat-associated core"/>
    <property type="match status" value="3"/>
</dbReference>
<dbReference type="NCBIfam" id="TIGR03696">
    <property type="entry name" value="Rhs_assc_core"/>
    <property type="match status" value="1"/>
</dbReference>
<evidence type="ECO:0000259" key="4">
    <source>
        <dbReference type="Pfam" id="PF25023"/>
    </source>
</evidence>
<dbReference type="OrthoDB" id="6904246at2"/>
<sequence length="1668" mass="184553">MGTSRPMDDCRGADCGAGFQLGRADRGVGEAPQRGVRGLITSVPLSPLSYRYSAKPKLLGWVLLLSAYYFASSIAAAQEYDPKMAYKIVTQNSAVKAMEIAGESISLVDRKVQWNVTDMVIPGNGLPIEVSRSHRLPVGGLYDNWRGDMYNWELSVPRIAMSHSIYGLNDHKLESLGCITTAKQVNVMVNGEGDFRPIAMNASINYPKLSSKSPHAQFNNNWLMYCGQSLTTRSNSIDELGQPLPKSTNSAITLVSPDGVKYHFAYFSSETKSIPGPKDPDDPSWGNVVDRVASHYVTDIEDRFGNHLTFHYEKRSDNWRGWVLRLQEVSASDGRRVTLDYHVDDHGQTGKPGSGRHLKSITSGNRTVSYAYRSGDSGQPQLHRVTDADGRFWEYNYYPLGSEHGLDVIRSVTIPSGAVISYEYELLASLNSDECKKIIGVMSGTRLGPGSNSPGAPYVEKHPAVLKRSVADGSSNVLTQDYSTSWNQDANESGKHYIVTRVTGPQAQDVYHHVCYDVWKSDTNRVDARQLALVKHETFGGSNYATLLRNVETEWKTSSYSGDYRLTIGYQHILSTDRLWQSKVITRLGSDAFTRVGSSPNAYGQLMSITRNSSIGYSRSDRIDYHNSPSEWIIGQVKSVTNVETGKVVSQTDYDWKSLPWKAYEFTLLKQTFSYSTTDGMLKSITDGLGNVTTLANWKRGIPQKITYADGKTQSAVVNNDGTIASVTDENGYKTCYAYDAMGRLSNITYPSESSSGVCDATTWNATTLDFSVKAGVYGLPNHWRRLERTGSGYKITRYDALWRPVVEESYDNGNSASTRSIVVKRYDAAGRLAFQSYPVRTLGNWTDTSLKGIKTSYDALDRVTYVKQDSELDLNQDGIPDELVTRIEYLSNADGYYTRVTNPRGQQTLTWYQAFDQPSYDSPVTIRHPAGARTHITRDVFGKPTKIRRSNSNSATDGTVALDRTYTYNSNQELCRVVEPETGATLMGYDAAGNLAWSAAGLPASTACHATGNTTAISARRAIRTYDERNRIKSLSFPDNNGNTTHTYTADGLPDTVTVNNNGGSDQIVTTTYGYNRRRLLTSEQMALNAFSWPNTYRYNANGHLIEQGYPAGQTIKYAVNALGQTTRVYNSSGANYASGVSYHPNGAIAQFTYGNGITHTLTQNARGLPDTSTDAYGTTKFLADSYDYDGNANVAAITDGATGRNQRGNRDMVYDGLNRLTSVSSPMFGTATYAYNVLDDLTRVKLSGGAAARDHYYCYGSGSRLAFVRSGSVCSGSSASPAVHALSYDVQGNLKSKDNHNFSFDYGNRLRSAKVGSTTSAYVYDGQGRRMRDSVNGDKFSAYIQDGKLVYDFNSRQKKRHWYVYLSGSLVAVHEKDSSTNAEAIKYQHTDALGSPVAVTDESRVVIERSEYEPYGKVLNRPLKDGPGYTGHVEDAATGLIYAQQRYYDDDIGRFLSVDPVTPYDQPVIAFNRYRYANNNPYGFTDPDGRQSFGHRKDISWWNIPAHVGNWFAETRDLSVNAAFGTQAAPEGALVEQYEKAGDAILISQTLFLPGLAGVTAEAQGARYFSAGVGSWSKRFFEGAKYSERTLSQTDKYHAFPKSVDGFAREFGKVTFSKDSRGVTVEKLTLRGQMEGSKGWVRGTFEYVKNQKNEIYHRLFKPDKVK</sequence>
<keyword evidence="3" id="KW-0472">Membrane</keyword>
<proteinExistence type="predicted"/>
<dbReference type="PANTHER" id="PTHR32305">
    <property type="match status" value="1"/>
</dbReference>
<feature type="transmembrane region" description="Helical" evidence="3">
    <location>
        <begin position="58"/>
        <end position="77"/>
    </location>
</feature>
<accession>A0A514BPD2</accession>
<dbReference type="InterPro" id="IPR031325">
    <property type="entry name" value="RHS_repeat"/>
</dbReference>
<dbReference type="Proteomes" id="UP000317199">
    <property type="component" value="Chromosome"/>
</dbReference>
<evidence type="ECO:0000313" key="5">
    <source>
        <dbReference type="EMBL" id="QDH68879.1"/>
    </source>
</evidence>
<dbReference type="PANTHER" id="PTHR32305:SF15">
    <property type="entry name" value="PROTEIN RHSA-RELATED"/>
    <property type="match status" value="1"/>
</dbReference>
<dbReference type="Pfam" id="PF05593">
    <property type="entry name" value="RHS_repeat"/>
    <property type="match status" value="1"/>
</dbReference>
<evidence type="ECO:0000256" key="3">
    <source>
        <dbReference type="SAM" id="Phobius"/>
    </source>
</evidence>